<dbReference type="EMBL" id="SNXI01000001">
    <property type="protein sequence ID" value="TDP40584.1"/>
    <property type="molecule type" value="Genomic_DNA"/>
</dbReference>
<dbReference type="CDD" id="cd02035">
    <property type="entry name" value="ArsA"/>
    <property type="match status" value="1"/>
</dbReference>
<keyword evidence="5" id="KW-0067">ATP-binding</keyword>
<dbReference type="OrthoDB" id="9780677at2"/>
<feature type="domain" description="AAA+ ATPase" evidence="4">
    <location>
        <begin position="6"/>
        <end position="299"/>
    </location>
</feature>
<proteinExistence type="inferred from homology"/>
<dbReference type="EC" id="7.3.2.7" evidence="3"/>
<dbReference type="Pfam" id="PF02374">
    <property type="entry name" value="ArsA_ATPase"/>
    <property type="match status" value="1"/>
</dbReference>
<dbReference type="NCBIfam" id="TIGR00345">
    <property type="entry name" value="GET3_arsA_TRC40"/>
    <property type="match status" value="1"/>
</dbReference>
<dbReference type="GO" id="GO:0015446">
    <property type="term" value="F:ATPase-coupled arsenite transmembrane transporter activity"/>
    <property type="evidence" value="ECO:0007669"/>
    <property type="project" value="UniProtKB-EC"/>
</dbReference>
<dbReference type="RefSeq" id="WP_133538264.1">
    <property type="nucleotide sequence ID" value="NZ_SNXI01000001.1"/>
</dbReference>
<dbReference type="InterPro" id="IPR003593">
    <property type="entry name" value="AAA+_ATPase"/>
</dbReference>
<comment type="similarity">
    <text evidence="1">Belongs to the arsA ATPase family.</text>
</comment>
<dbReference type="PANTHER" id="PTHR10803:SF3">
    <property type="entry name" value="ATPASE GET3"/>
    <property type="match status" value="1"/>
</dbReference>
<dbReference type="InterPro" id="IPR027417">
    <property type="entry name" value="P-loop_NTPase"/>
</dbReference>
<comment type="catalytic activity">
    <reaction evidence="2">
        <text>arsenite(in) + ATP + H2O = arsenite(out) + ADP + phosphate + H(+)</text>
        <dbReference type="Rhea" id="RHEA:11348"/>
        <dbReference type="ChEBI" id="CHEBI:15377"/>
        <dbReference type="ChEBI" id="CHEBI:15378"/>
        <dbReference type="ChEBI" id="CHEBI:29242"/>
        <dbReference type="ChEBI" id="CHEBI:30616"/>
        <dbReference type="ChEBI" id="CHEBI:43474"/>
        <dbReference type="ChEBI" id="CHEBI:456216"/>
        <dbReference type="EC" id="7.3.2.7"/>
    </reaction>
</comment>
<evidence type="ECO:0000313" key="5">
    <source>
        <dbReference type="EMBL" id="TDP40584.1"/>
    </source>
</evidence>
<dbReference type="GO" id="GO:0005524">
    <property type="term" value="F:ATP binding"/>
    <property type="evidence" value="ECO:0007669"/>
    <property type="project" value="UniProtKB-KW"/>
</dbReference>
<dbReference type="InterPro" id="IPR016300">
    <property type="entry name" value="ATPase_ArsA/GET3"/>
</dbReference>
<evidence type="ECO:0000259" key="4">
    <source>
        <dbReference type="SMART" id="SM00382"/>
    </source>
</evidence>
<comment type="caution">
    <text evidence="5">The sequence shown here is derived from an EMBL/GenBank/DDBJ whole genome shotgun (WGS) entry which is preliminary data.</text>
</comment>
<dbReference type="GO" id="GO:0016887">
    <property type="term" value="F:ATP hydrolysis activity"/>
    <property type="evidence" value="ECO:0007669"/>
    <property type="project" value="InterPro"/>
</dbReference>
<dbReference type="SUPFAM" id="SSF52540">
    <property type="entry name" value="P-loop containing nucleoside triphosphate hydrolases"/>
    <property type="match status" value="1"/>
</dbReference>
<reference evidence="5 6" key="1">
    <citation type="submission" date="2019-03" db="EMBL/GenBank/DDBJ databases">
        <title>Freshwater and sediment microbial communities from various areas in North America, analyzing microbe dynamics in response to fracking.</title>
        <authorList>
            <person name="Lamendella R."/>
        </authorList>
    </citation>
    <scope>NUCLEOTIDE SEQUENCE [LARGE SCALE GENOMIC DNA]</scope>
    <source>
        <strain evidence="5 6">18_TX</strain>
    </source>
</reference>
<protein>
    <recommendedName>
        <fullName evidence="3">arsenite-transporting ATPase</fullName>
        <ecNumber evidence="3">7.3.2.7</ecNumber>
    </recommendedName>
</protein>
<dbReference type="PANTHER" id="PTHR10803">
    <property type="entry name" value="ARSENICAL PUMP-DRIVING ATPASE ARSENITE-TRANSLOCATING ATPASE"/>
    <property type="match status" value="1"/>
</dbReference>
<evidence type="ECO:0000256" key="3">
    <source>
        <dbReference type="ARBA" id="ARBA00066752"/>
    </source>
</evidence>
<dbReference type="Proteomes" id="UP000295531">
    <property type="component" value="Unassembled WGS sequence"/>
</dbReference>
<organism evidence="5 6">
    <name type="scientific">Idiomarina aquatica</name>
    <dbReference type="NCBI Taxonomy" id="1327752"/>
    <lineage>
        <taxon>Bacteria</taxon>
        <taxon>Pseudomonadati</taxon>
        <taxon>Pseudomonadota</taxon>
        <taxon>Gammaproteobacteria</taxon>
        <taxon>Alteromonadales</taxon>
        <taxon>Idiomarinaceae</taxon>
        <taxon>Idiomarina</taxon>
    </lineage>
</organism>
<evidence type="ECO:0000256" key="2">
    <source>
        <dbReference type="ARBA" id="ARBA00052296"/>
    </source>
</evidence>
<sequence length="343" mass="38439">MTQPLDRKVLLVGGKGGVGKTTVSSALAILAARQGKRVLIVSTDPAHSLADAFGTNIGDNITTIKDGVDALEIDPDKEVKTHIQRVTQQMKRFTKPELFPEIERQMRLSQQSPGAQEAALLERICQIIEQAERDYDLLIFDTAPTGHTLRLLTLPEAMAAWTQGMLRSQHRSEEFEGVLKHLAPKAGKDVANPMANPDEHATEGMTDRTKAITEQLLERQRLFQRTRRLLQDPDYTGILFVLTPERLPIQETERALEALAKEKLPIAGVIINRILPDDADGEFLAKRRVQQQSYLEEIDQRFKHWPNHRLPLLTEDPQGLEALESFAAQLALTRLTDAVSNTE</sequence>
<evidence type="ECO:0000256" key="1">
    <source>
        <dbReference type="ARBA" id="ARBA00011040"/>
    </source>
</evidence>
<dbReference type="SMART" id="SM00382">
    <property type="entry name" value="AAA"/>
    <property type="match status" value="1"/>
</dbReference>
<dbReference type="Gene3D" id="3.40.50.300">
    <property type="entry name" value="P-loop containing nucleotide triphosphate hydrolases"/>
    <property type="match status" value="1"/>
</dbReference>
<dbReference type="InterPro" id="IPR025723">
    <property type="entry name" value="ArsA/GET3_ATPase-like"/>
</dbReference>
<keyword evidence="5" id="KW-0547">Nucleotide-binding</keyword>
<evidence type="ECO:0000313" key="6">
    <source>
        <dbReference type="Proteomes" id="UP000295531"/>
    </source>
</evidence>
<name>A0A4R6PRL2_9GAMM</name>
<accession>A0A4R6PRL2</accession>
<dbReference type="AlphaFoldDB" id="A0A4R6PRL2"/>
<keyword evidence="6" id="KW-1185">Reference proteome</keyword>
<gene>
    <name evidence="5" type="ORF">DEU29_101128</name>
</gene>